<comment type="caution">
    <text evidence="10">The sequence shown here is derived from an EMBL/GenBank/DDBJ whole genome shotgun (WGS) entry which is preliminary data.</text>
</comment>
<dbReference type="GO" id="GO:0005886">
    <property type="term" value="C:plasma membrane"/>
    <property type="evidence" value="ECO:0007669"/>
    <property type="project" value="UniProtKB-ARBA"/>
</dbReference>
<dbReference type="InterPro" id="IPR020094">
    <property type="entry name" value="TruA/RsuA/RluB/E/F_N"/>
</dbReference>
<dbReference type="VEuPathDB" id="FungiDB:RhiirFUN_022560"/>
<accession>A0A2N0QMS6</accession>
<evidence type="ECO:0000256" key="1">
    <source>
        <dbReference type="ARBA" id="ARBA00004141"/>
    </source>
</evidence>
<reference evidence="10 11" key="1">
    <citation type="submission" date="2017-10" db="EMBL/GenBank/DDBJ databases">
        <title>Extensive intraspecific genome diversity in a model arbuscular mycorrhizal fungus.</title>
        <authorList>
            <person name="Chen E.C.H."/>
            <person name="Morin E."/>
            <person name="Baudet D."/>
            <person name="Noel J."/>
            <person name="Ndikumana S."/>
            <person name="Charron P."/>
            <person name="St-Onge C."/>
            <person name="Giorgi J."/>
            <person name="Grigoriev I.V."/>
            <person name="Roux C."/>
            <person name="Martin F.M."/>
            <person name="Corradi N."/>
        </authorList>
    </citation>
    <scope>NUCLEOTIDE SEQUENCE [LARGE SCALE GENOMIC DNA]</scope>
    <source>
        <strain evidence="10 11">A1</strain>
    </source>
</reference>
<evidence type="ECO:0000256" key="4">
    <source>
        <dbReference type="ARBA" id="ARBA00022694"/>
    </source>
</evidence>
<evidence type="ECO:0000256" key="7">
    <source>
        <dbReference type="ARBA" id="ARBA00023235"/>
    </source>
</evidence>
<feature type="domain" description="Pseudouridine synthase I TruA alpha/beta" evidence="9">
    <location>
        <begin position="217"/>
        <end position="318"/>
    </location>
</feature>
<dbReference type="InterPro" id="IPR003339">
    <property type="entry name" value="ABC/ECF_trnsptr_transmembrane"/>
</dbReference>
<dbReference type="Proteomes" id="UP000232688">
    <property type="component" value="Unassembled WGS sequence"/>
</dbReference>
<dbReference type="GO" id="GO:0003723">
    <property type="term" value="F:RNA binding"/>
    <property type="evidence" value="ECO:0007669"/>
    <property type="project" value="InterPro"/>
</dbReference>
<evidence type="ECO:0000256" key="2">
    <source>
        <dbReference type="ARBA" id="ARBA00009375"/>
    </source>
</evidence>
<evidence type="ECO:0000256" key="8">
    <source>
        <dbReference type="RuleBase" id="RU003792"/>
    </source>
</evidence>
<dbReference type="Pfam" id="PF01416">
    <property type="entry name" value="PseudoU_synth_1"/>
    <property type="match status" value="2"/>
</dbReference>
<evidence type="ECO:0000256" key="6">
    <source>
        <dbReference type="ARBA" id="ARBA00023136"/>
    </source>
</evidence>
<dbReference type="Pfam" id="PF02361">
    <property type="entry name" value="CbiQ"/>
    <property type="match status" value="1"/>
</dbReference>
<dbReference type="VEuPathDB" id="FungiDB:FUN_017237"/>
<dbReference type="FunFam" id="3.30.70.580:FF:000001">
    <property type="entry name" value="tRNA pseudouridine synthase A"/>
    <property type="match status" value="1"/>
</dbReference>
<proteinExistence type="inferred from homology"/>
<dbReference type="GO" id="GO:0031119">
    <property type="term" value="P:tRNA pseudouridine synthesis"/>
    <property type="evidence" value="ECO:0007669"/>
    <property type="project" value="TreeGrafter"/>
</dbReference>
<evidence type="ECO:0000256" key="5">
    <source>
        <dbReference type="ARBA" id="ARBA00022989"/>
    </source>
</evidence>
<comment type="catalytic activity">
    <reaction evidence="8">
        <text>uridine(38/39/40) in tRNA = pseudouridine(38/39/40) in tRNA</text>
        <dbReference type="Rhea" id="RHEA:22376"/>
        <dbReference type="Rhea" id="RHEA-COMP:10085"/>
        <dbReference type="Rhea" id="RHEA-COMP:10087"/>
        <dbReference type="ChEBI" id="CHEBI:65314"/>
        <dbReference type="ChEBI" id="CHEBI:65315"/>
        <dbReference type="EC" id="5.4.99.12"/>
    </reaction>
</comment>
<evidence type="ECO:0000259" key="9">
    <source>
        <dbReference type="Pfam" id="PF01416"/>
    </source>
</evidence>
<dbReference type="CDD" id="cd16914">
    <property type="entry name" value="EcfT"/>
    <property type="match status" value="1"/>
</dbReference>
<dbReference type="PANTHER" id="PTHR11142">
    <property type="entry name" value="PSEUDOURIDYLATE SYNTHASE"/>
    <property type="match status" value="1"/>
</dbReference>
<dbReference type="GO" id="GO:0160147">
    <property type="term" value="F:tRNA pseudouridine(38-40) synthase activity"/>
    <property type="evidence" value="ECO:0007669"/>
    <property type="project" value="UniProtKB-EC"/>
</dbReference>
<dbReference type="SUPFAM" id="SSF55120">
    <property type="entry name" value="Pseudouridine synthase"/>
    <property type="match status" value="1"/>
</dbReference>
<dbReference type="InterPro" id="IPR001406">
    <property type="entry name" value="PsdUridine_synth_TruA"/>
</dbReference>
<sequence>MDETDKIMKAQMARGSDLSAGPLKDRIKAVVPLLVPLFVSAFKRAEDLATAMEVRGYRGGEGRTRYRKLKWDWRDTVTTISYDGTSFSGYQVQPGERTVQLELENVLTKMHKGQMIRVTASGRTDSKVHATGQVIHFDTNLSIPVERYQKALNVQLPRDIRVLEVEEVSSDFHARFSVKGKRYRYIWNCEDVQSPFRRNYTIDTNGVKPDTNKMKDAANHILGTHDFSCFCAANTSVVDKVRTIHSLELEWHQEELHMVIEGNGFLYNMVRIIAGTLWEVGIGKRDPSNLKAVIESMDRNKAGKTAPPYGLYLEKVYY</sequence>
<dbReference type="HAMAP" id="MF_00171">
    <property type="entry name" value="TruA"/>
    <property type="match status" value="1"/>
</dbReference>
<protein>
    <recommendedName>
        <fullName evidence="8">tRNA pseudouridine synthase</fullName>
        <ecNumber evidence="8">5.4.99.12</ecNumber>
    </recommendedName>
</protein>
<dbReference type="Gene3D" id="3.30.70.660">
    <property type="entry name" value="Pseudouridine synthase I, catalytic domain, C-terminal subdomain"/>
    <property type="match status" value="1"/>
</dbReference>
<reference evidence="10 11" key="2">
    <citation type="submission" date="2017-10" db="EMBL/GenBank/DDBJ databases">
        <title>Genome analyses suggest a sexual origin of heterokaryosis in a supposedly ancient asexual fungus.</title>
        <authorList>
            <person name="Corradi N."/>
            <person name="Sedzielewska K."/>
            <person name="Noel J."/>
            <person name="Charron P."/>
            <person name="Farinelli L."/>
            <person name="Marton T."/>
            <person name="Kruger M."/>
            <person name="Pelin A."/>
            <person name="Brachmann A."/>
            <person name="Corradi N."/>
        </authorList>
    </citation>
    <scope>NUCLEOTIDE SEQUENCE [LARGE SCALE GENOMIC DNA]</scope>
    <source>
        <strain evidence="10 11">A1</strain>
    </source>
</reference>
<keyword evidence="6" id="KW-0472">Membrane</keyword>
<evidence type="ECO:0000256" key="3">
    <source>
        <dbReference type="ARBA" id="ARBA00022692"/>
    </source>
</evidence>
<comment type="subcellular location">
    <subcellularLocation>
        <location evidence="1">Membrane</location>
        <topology evidence="1">Multi-pass membrane protein</topology>
    </subcellularLocation>
</comment>
<dbReference type="InterPro" id="IPR020103">
    <property type="entry name" value="PsdUridine_synth_cat_dom_sf"/>
</dbReference>
<feature type="domain" description="Pseudouridine synthase I TruA alpha/beta" evidence="9">
    <location>
        <begin position="81"/>
        <end position="176"/>
    </location>
</feature>
<keyword evidence="5" id="KW-1133">Transmembrane helix</keyword>
<evidence type="ECO:0000313" key="11">
    <source>
        <dbReference type="Proteomes" id="UP000232688"/>
    </source>
</evidence>
<keyword evidence="3" id="KW-0812">Transmembrane</keyword>
<evidence type="ECO:0000313" key="10">
    <source>
        <dbReference type="EMBL" id="PKC52352.1"/>
    </source>
</evidence>
<keyword evidence="7 8" id="KW-0413">Isomerase</keyword>
<dbReference type="NCBIfam" id="TIGR00071">
    <property type="entry name" value="hisT_truA"/>
    <property type="match status" value="1"/>
</dbReference>
<dbReference type="AlphaFoldDB" id="A0A2N0QMS6"/>
<dbReference type="VEuPathDB" id="FungiDB:RhiirA1_481695"/>
<comment type="similarity">
    <text evidence="2 8">Belongs to the tRNA pseudouridine synthase TruA family.</text>
</comment>
<keyword evidence="4 8" id="KW-0819">tRNA processing</keyword>
<dbReference type="Gene3D" id="3.30.70.580">
    <property type="entry name" value="Pseudouridine synthase I, catalytic domain, N-terminal subdomain"/>
    <property type="match status" value="1"/>
</dbReference>
<name>A0A2N0QMS6_9GLOM</name>
<dbReference type="PANTHER" id="PTHR11142:SF0">
    <property type="entry name" value="TRNA PSEUDOURIDINE SYNTHASE-LIKE 1"/>
    <property type="match status" value="1"/>
</dbReference>
<dbReference type="CDD" id="cd02570">
    <property type="entry name" value="PseudoU_synth_EcTruA"/>
    <property type="match status" value="1"/>
</dbReference>
<dbReference type="InterPro" id="IPR020097">
    <property type="entry name" value="PsdUridine_synth_TruA_a/b_dom"/>
</dbReference>
<dbReference type="EMBL" id="LLXH01005923">
    <property type="protein sequence ID" value="PKC52352.1"/>
    <property type="molecule type" value="Genomic_DNA"/>
</dbReference>
<gene>
    <name evidence="10" type="ORF">RhiirA1_481695</name>
</gene>
<dbReference type="InterPro" id="IPR020095">
    <property type="entry name" value="PsdUridine_synth_TruA_C"/>
</dbReference>
<organism evidence="10 11">
    <name type="scientific">Rhizophagus irregularis</name>
    <dbReference type="NCBI Taxonomy" id="588596"/>
    <lineage>
        <taxon>Eukaryota</taxon>
        <taxon>Fungi</taxon>
        <taxon>Fungi incertae sedis</taxon>
        <taxon>Mucoromycota</taxon>
        <taxon>Glomeromycotina</taxon>
        <taxon>Glomeromycetes</taxon>
        <taxon>Glomerales</taxon>
        <taxon>Glomeraceae</taxon>
        <taxon>Rhizophagus</taxon>
    </lineage>
</organism>
<dbReference type="EC" id="5.4.99.12" evidence="8"/>